<keyword evidence="5" id="KW-1185">Reference proteome</keyword>
<dbReference type="GO" id="GO:0005874">
    <property type="term" value="C:microtubule"/>
    <property type="evidence" value="ECO:0007669"/>
    <property type="project" value="TreeGrafter"/>
</dbReference>
<evidence type="ECO:0000256" key="1">
    <source>
        <dbReference type="SAM" id="Coils"/>
    </source>
</evidence>
<keyword evidence="1" id="KW-0175">Coiled coil</keyword>
<name>A0A4W4FBD6_ELEEL</name>
<reference evidence="5" key="2">
    <citation type="journal article" date="2017" name="Sci. Adv.">
        <title>A tail of two voltages: Proteomic comparison of the three electric organs of the electric eel.</title>
        <authorList>
            <person name="Traeger L.L."/>
            <person name="Sabat G."/>
            <person name="Barrett-Wilt G.A."/>
            <person name="Wells G.B."/>
            <person name="Sussman M.R."/>
        </authorList>
    </citation>
    <scope>NUCLEOTIDE SEQUENCE [LARGE SCALE GENOMIC DNA]</scope>
</reference>
<feature type="compositionally biased region" description="Basic and acidic residues" evidence="2">
    <location>
        <begin position="57"/>
        <end position="73"/>
    </location>
</feature>
<reference evidence="4" key="4">
    <citation type="submission" date="2025-08" db="UniProtKB">
        <authorList>
            <consortium name="Ensembl"/>
        </authorList>
    </citation>
    <scope>IDENTIFICATION</scope>
</reference>
<feature type="compositionally biased region" description="Basic and acidic residues" evidence="2">
    <location>
        <begin position="80"/>
        <end position="94"/>
    </location>
</feature>
<reference evidence="4" key="5">
    <citation type="submission" date="2025-09" db="UniProtKB">
        <authorList>
            <consortium name="Ensembl"/>
        </authorList>
    </citation>
    <scope>IDENTIFICATION</scope>
</reference>
<evidence type="ECO:0000256" key="2">
    <source>
        <dbReference type="SAM" id="MobiDB-lite"/>
    </source>
</evidence>
<dbReference type="GeneTree" id="ENSGT01120000277826"/>
<dbReference type="GO" id="GO:0060271">
    <property type="term" value="P:cilium assembly"/>
    <property type="evidence" value="ECO:0007669"/>
    <property type="project" value="TreeGrafter"/>
</dbReference>
<dbReference type="Ensembl" id="ENSEEET00000021254.2">
    <property type="protein sequence ID" value="ENSEEEP00000021020.2"/>
    <property type="gene ID" value="ENSEEEG00000010250.2"/>
</dbReference>
<keyword evidence="3" id="KW-0732">Signal</keyword>
<dbReference type="GO" id="GO:0005929">
    <property type="term" value="C:cilium"/>
    <property type="evidence" value="ECO:0007669"/>
    <property type="project" value="TreeGrafter"/>
</dbReference>
<feature type="chain" id="PRO_5044219020" evidence="3">
    <location>
        <begin position="16"/>
        <end position="259"/>
    </location>
</feature>
<feature type="region of interest" description="Disordered" evidence="2">
    <location>
        <begin position="38"/>
        <end position="94"/>
    </location>
</feature>
<reference evidence="5" key="1">
    <citation type="journal article" date="2014" name="Science">
        <title>Nonhuman genetics. Genomic basis for the convergent evolution of electric organs.</title>
        <authorList>
            <person name="Gallant J.R."/>
            <person name="Traeger L.L."/>
            <person name="Volkening J.D."/>
            <person name="Moffett H."/>
            <person name="Chen P.H."/>
            <person name="Novina C.D."/>
            <person name="Phillips G.N.Jr."/>
            <person name="Anand R."/>
            <person name="Wells G.B."/>
            <person name="Pinch M."/>
            <person name="Guth R."/>
            <person name="Unguez G.A."/>
            <person name="Albert J.S."/>
            <person name="Zakon H.H."/>
            <person name="Samanta M.P."/>
            <person name="Sussman M.R."/>
        </authorList>
    </citation>
    <scope>NUCLEOTIDE SEQUENCE [LARGE SCALE GENOMIC DNA]</scope>
</reference>
<evidence type="ECO:0000256" key="3">
    <source>
        <dbReference type="SAM" id="SignalP"/>
    </source>
</evidence>
<dbReference type="STRING" id="8005.ENSEEEP00000021020"/>
<sequence>MVLLLILFQTFNLGPDILRQIQTIPVFDVPVSSLIGAEHSRKPQSSQNSILKNPKGPSERGSTKDRSNTDRGHIMGVVRVHSESKTKTTDESSKVTEKTVKESLVCLTQDQLQQILNTIQASGQNVQDDSNTHIQNGEQCVCLLFLEMLSFCWTGTLSGNSSPSGLFSTFGQREREREALEAKRAQWKRELDEQMVLKQQQKANTEVPPQGEPCCGSCAGTSSSDQLLQVSQYCYYPFLCLNVVVKVTQNIIMKLEITD</sequence>
<reference evidence="4" key="3">
    <citation type="submission" date="2020-05" db="EMBL/GenBank/DDBJ databases">
        <title>Electrophorus electricus (electric eel) genome, fEleEle1, primary haplotype.</title>
        <authorList>
            <person name="Myers G."/>
            <person name="Meyer A."/>
            <person name="Fedrigo O."/>
            <person name="Formenti G."/>
            <person name="Rhie A."/>
            <person name="Tracey A."/>
            <person name="Sims Y."/>
            <person name="Jarvis E.D."/>
        </authorList>
    </citation>
    <scope>NUCLEOTIDE SEQUENCE [LARGE SCALE GENOMIC DNA]</scope>
</reference>
<feature type="signal peptide" evidence="3">
    <location>
        <begin position="1"/>
        <end position="15"/>
    </location>
</feature>
<feature type="coiled-coil region" evidence="1">
    <location>
        <begin position="170"/>
        <end position="197"/>
    </location>
</feature>
<dbReference type="PANTHER" id="PTHR22736">
    <property type="entry name" value="COILED-COIL DOMAIN-CONTAINING PROTEIN 66"/>
    <property type="match status" value="1"/>
</dbReference>
<dbReference type="InterPro" id="IPR039183">
    <property type="entry name" value="CCD66"/>
</dbReference>
<organism evidence="4 5">
    <name type="scientific">Electrophorus electricus</name>
    <name type="common">Electric eel</name>
    <name type="synonym">Gymnotus electricus</name>
    <dbReference type="NCBI Taxonomy" id="8005"/>
    <lineage>
        <taxon>Eukaryota</taxon>
        <taxon>Metazoa</taxon>
        <taxon>Chordata</taxon>
        <taxon>Craniata</taxon>
        <taxon>Vertebrata</taxon>
        <taxon>Euteleostomi</taxon>
        <taxon>Actinopterygii</taxon>
        <taxon>Neopterygii</taxon>
        <taxon>Teleostei</taxon>
        <taxon>Ostariophysi</taxon>
        <taxon>Gymnotiformes</taxon>
        <taxon>Gymnotoidei</taxon>
        <taxon>Gymnotidae</taxon>
        <taxon>Electrophorus</taxon>
    </lineage>
</organism>
<proteinExistence type="predicted"/>
<dbReference type="Proteomes" id="UP000314983">
    <property type="component" value="Chromosome 20"/>
</dbReference>
<evidence type="ECO:0000313" key="4">
    <source>
        <dbReference type="Ensembl" id="ENSEEEP00000021020.2"/>
    </source>
</evidence>
<gene>
    <name evidence="4" type="primary">IHO1</name>
</gene>
<dbReference type="AlphaFoldDB" id="A0A4W4FBD6"/>
<accession>A0A4W4FBD6</accession>
<dbReference type="GO" id="GO:0008017">
    <property type="term" value="F:microtubule binding"/>
    <property type="evidence" value="ECO:0007669"/>
    <property type="project" value="TreeGrafter"/>
</dbReference>
<protein>
    <submittedName>
        <fullName evidence="4">Uncharacterized protein</fullName>
    </submittedName>
</protein>
<dbReference type="PANTHER" id="PTHR22736:SF2">
    <property type="entry name" value="COILED-COIL DOMAIN-CONTAINING PROTEIN 66"/>
    <property type="match status" value="1"/>
</dbReference>
<evidence type="ECO:0000313" key="5">
    <source>
        <dbReference type="Proteomes" id="UP000314983"/>
    </source>
</evidence>